<keyword evidence="1" id="KW-0233">DNA recombination</keyword>
<dbReference type="InterPro" id="IPR002104">
    <property type="entry name" value="Integrase_catalytic"/>
</dbReference>
<dbReference type="SUPFAM" id="SSF56349">
    <property type="entry name" value="DNA breaking-rejoining enzymes"/>
    <property type="match status" value="1"/>
</dbReference>
<gene>
    <name evidence="3" type="primary">xerD_1</name>
    <name evidence="3" type="ORF">SPACI_013910</name>
</gene>
<protein>
    <submittedName>
        <fullName evidence="3">Tyrosine recombinase XerD</fullName>
    </submittedName>
</protein>
<dbReference type="CDD" id="cd01192">
    <property type="entry name" value="INT_C_like_3"/>
    <property type="match status" value="1"/>
</dbReference>
<dbReference type="EMBL" id="CP155571">
    <property type="protein sequence ID" value="XFO71376.1"/>
    <property type="molecule type" value="Genomic_DNA"/>
</dbReference>
<accession>A0ABZ3IZS6</accession>
<dbReference type="PANTHER" id="PTHR30349:SF82">
    <property type="entry name" value="INTEGRASE_RECOMBINASE YOEC-RELATED"/>
    <property type="match status" value="1"/>
</dbReference>
<evidence type="ECO:0000259" key="2">
    <source>
        <dbReference type="PROSITE" id="PS51898"/>
    </source>
</evidence>
<dbReference type="Pfam" id="PF00589">
    <property type="entry name" value="Phage_integrase"/>
    <property type="match status" value="1"/>
</dbReference>
<evidence type="ECO:0000313" key="4">
    <source>
        <dbReference type="Proteomes" id="UP000216052"/>
    </source>
</evidence>
<keyword evidence="4" id="KW-1185">Reference proteome</keyword>
<dbReference type="InterPro" id="IPR011010">
    <property type="entry name" value="DNA_brk_join_enz"/>
</dbReference>
<dbReference type="InterPro" id="IPR050090">
    <property type="entry name" value="Tyrosine_recombinase_XerCD"/>
</dbReference>
<dbReference type="Proteomes" id="UP000216052">
    <property type="component" value="Chromosome"/>
</dbReference>
<feature type="domain" description="Tyr recombinase" evidence="2">
    <location>
        <begin position="1"/>
        <end position="178"/>
    </location>
</feature>
<dbReference type="InterPro" id="IPR013762">
    <property type="entry name" value="Integrase-like_cat_sf"/>
</dbReference>
<evidence type="ECO:0000256" key="1">
    <source>
        <dbReference type="ARBA" id="ARBA00023172"/>
    </source>
</evidence>
<dbReference type="RefSeq" id="WP_093796086.1">
    <property type="nucleotide sequence ID" value="NZ_CP155571.1"/>
</dbReference>
<dbReference type="PANTHER" id="PTHR30349">
    <property type="entry name" value="PHAGE INTEGRASE-RELATED"/>
    <property type="match status" value="1"/>
</dbReference>
<evidence type="ECO:0000313" key="3">
    <source>
        <dbReference type="EMBL" id="XFO71376.1"/>
    </source>
</evidence>
<reference evidence="3" key="1">
    <citation type="submission" date="2024-05" db="EMBL/GenBank/DDBJ databases">
        <title>Isolation and characterization of Sporomusa carbonis sp. nov., a carboxydotrophic hydrogenogen in the genus of Sporomusa isolated from a charcoal burning pile.</title>
        <authorList>
            <person name="Boeer T."/>
            <person name="Rosenbaum F."/>
            <person name="Eysell L."/>
            <person name="Mueller V."/>
            <person name="Daniel R."/>
            <person name="Poehlein A."/>
        </authorList>
    </citation>
    <scope>NUCLEOTIDE SEQUENCE [LARGE SCALE GENOMIC DNA]</scope>
    <source>
        <strain evidence="3">DSM 3132</strain>
    </source>
</reference>
<name>A0ABZ3IZS6_SPOA4</name>
<proteinExistence type="predicted"/>
<sequence length="182" mass="20916">MKYVEPIRSKQQIEAVKSYLKKRNLRDWLLFVLGINSGLRISDLLLLKISDVKAKDRIVIREMKTGKIKDFPLSLTCKKTINEYLTSIHNESEWLFKSQKGDQPITRIQAYRIMNKAACAVGIKEAIGTHTLRKTFGYWAYKSGVDITRIQKLLNHSAPSVTLAYIGITKDELDNIYINLNL</sequence>
<organism evidence="3 4">
    <name type="scientific">Sporomusa acidovorans (strain ATCC 49682 / DSM 3132 / Mol)</name>
    <dbReference type="NCBI Taxonomy" id="1123286"/>
    <lineage>
        <taxon>Bacteria</taxon>
        <taxon>Bacillati</taxon>
        <taxon>Bacillota</taxon>
        <taxon>Negativicutes</taxon>
        <taxon>Selenomonadales</taxon>
        <taxon>Sporomusaceae</taxon>
        <taxon>Sporomusa</taxon>
    </lineage>
</organism>
<dbReference type="Gene3D" id="1.10.443.10">
    <property type="entry name" value="Intergrase catalytic core"/>
    <property type="match status" value="1"/>
</dbReference>
<dbReference type="PROSITE" id="PS51898">
    <property type="entry name" value="TYR_RECOMBINASE"/>
    <property type="match status" value="1"/>
</dbReference>